<evidence type="ECO:0008006" key="4">
    <source>
        <dbReference type="Google" id="ProtNLM"/>
    </source>
</evidence>
<dbReference type="InterPro" id="IPR012677">
    <property type="entry name" value="Nucleotide-bd_a/b_plait_sf"/>
</dbReference>
<dbReference type="Proteomes" id="UP000694724">
    <property type="component" value="Unplaced"/>
</dbReference>
<evidence type="ECO:0000313" key="2">
    <source>
        <dbReference type="Ensembl" id="ENSSSCP00025014483.1"/>
    </source>
</evidence>
<dbReference type="Gene3D" id="3.30.70.330">
    <property type="match status" value="1"/>
</dbReference>
<sequence>NASDHTEQLRKRFFGGLSFETTDDSLREHFEKWGTLTDWVVDERPPNKTFQGIWFCDLLLC</sequence>
<dbReference type="PANTHER" id="PTHR48026">
    <property type="entry name" value="HOMOLOGOUS TO DROSOPHILA SQD (SQUID) PROTEIN"/>
    <property type="match status" value="1"/>
</dbReference>
<dbReference type="InterPro" id="IPR035979">
    <property type="entry name" value="RBD_domain_sf"/>
</dbReference>
<organism evidence="2 3">
    <name type="scientific">Sus scrofa</name>
    <name type="common">Pig</name>
    <dbReference type="NCBI Taxonomy" id="9823"/>
    <lineage>
        <taxon>Eukaryota</taxon>
        <taxon>Metazoa</taxon>
        <taxon>Chordata</taxon>
        <taxon>Craniata</taxon>
        <taxon>Vertebrata</taxon>
        <taxon>Euteleostomi</taxon>
        <taxon>Mammalia</taxon>
        <taxon>Eutheria</taxon>
        <taxon>Laurasiatheria</taxon>
        <taxon>Artiodactyla</taxon>
        <taxon>Suina</taxon>
        <taxon>Suidae</taxon>
        <taxon>Sus</taxon>
    </lineage>
</organism>
<dbReference type="SUPFAM" id="SSF54928">
    <property type="entry name" value="RNA-binding domain, RBD"/>
    <property type="match status" value="1"/>
</dbReference>
<evidence type="ECO:0000256" key="1">
    <source>
        <dbReference type="ARBA" id="ARBA00022884"/>
    </source>
</evidence>
<accession>A0A8D0LID7</accession>
<keyword evidence="1" id="KW-0694">RNA-binding</keyword>
<protein>
    <recommendedName>
        <fullName evidence="4">RRM domain-containing protein</fullName>
    </recommendedName>
</protein>
<reference evidence="2" key="1">
    <citation type="submission" date="2025-05" db="UniProtKB">
        <authorList>
            <consortium name="Ensembl"/>
        </authorList>
    </citation>
    <scope>IDENTIFICATION</scope>
</reference>
<name>A0A8D0LID7_PIG</name>
<dbReference type="GO" id="GO:0003723">
    <property type="term" value="F:RNA binding"/>
    <property type="evidence" value="ECO:0007669"/>
    <property type="project" value="UniProtKB-KW"/>
</dbReference>
<evidence type="ECO:0000313" key="3">
    <source>
        <dbReference type="Proteomes" id="UP000694727"/>
    </source>
</evidence>
<dbReference type="Ensembl" id="ENSSSCT00055049540.1">
    <property type="protein sequence ID" value="ENSSSCP00055039594.1"/>
    <property type="gene ID" value="ENSSSCG00055025073.1"/>
</dbReference>
<proteinExistence type="predicted"/>
<dbReference type="AlphaFoldDB" id="A0A8D0LID7"/>
<dbReference type="Proteomes" id="UP000694727">
    <property type="component" value="Unplaced"/>
</dbReference>
<dbReference type="PANTHER" id="PTHR48026:SF12">
    <property type="entry name" value="HETEROGENEOUS NUCLEAR RIBONUCLEOPROTEIN A3"/>
    <property type="match status" value="1"/>
</dbReference>
<dbReference type="Ensembl" id="ENSSSCT00025034778.1">
    <property type="protein sequence ID" value="ENSSSCP00025014483.1"/>
    <property type="gene ID" value="ENSSSCG00025025754.1"/>
</dbReference>